<evidence type="ECO:0000313" key="3">
    <source>
        <dbReference type="Proteomes" id="UP000798808"/>
    </source>
</evidence>
<organism evidence="2 3">
    <name type="scientific">Fulvivirga kasyanovii</name>
    <dbReference type="NCBI Taxonomy" id="396812"/>
    <lineage>
        <taxon>Bacteria</taxon>
        <taxon>Pseudomonadati</taxon>
        <taxon>Bacteroidota</taxon>
        <taxon>Cytophagia</taxon>
        <taxon>Cytophagales</taxon>
        <taxon>Fulvivirgaceae</taxon>
        <taxon>Fulvivirga</taxon>
    </lineage>
</organism>
<protein>
    <submittedName>
        <fullName evidence="2">DUF2306 domain-containing protein</fullName>
    </submittedName>
</protein>
<feature type="transmembrane region" description="Helical" evidence="1">
    <location>
        <begin position="12"/>
        <end position="32"/>
    </location>
</feature>
<evidence type="ECO:0000313" key="2">
    <source>
        <dbReference type="EMBL" id="MTI29138.1"/>
    </source>
</evidence>
<feature type="transmembrane region" description="Helical" evidence="1">
    <location>
        <begin position="144"/>
        <end position="164"/>
    </location>
</feature>
<keyword evidence="3" id="KW-1185">Reference proteome</keyword>
<sequence length="176" mass="20331">MRIKQWIIHNEIWKGAFYTHVITSCFCLIAGFTQFSGRLLSSTPKIHRAMGWLYVAVILLFAGPSGLIMSIYANGGMFSQAAFITLSVLWILFTYKGFKTAVMGDFSAHRKFMIRSYALTLSALTLRAWKWAIVLAFRPQPMDVYMLVAWLGWVPNLLIAEWYIRSKFKHFKLTFK</sequence>
<gene>
    <name evidence="2" type="ORF">E1163_29525</name>
</gene>
<feature type="transmembrane region" description="Helical" evidence="1">
    <location>
        <begin position="116"/>
        <end position="138"/>
    </location>
</feature>
<dbReference type="Pfam" id="PF10067">
    <property type="entry name" value="DUF2306"/>
    <property type="match status" value="1"/>
</dbReference>
<comment type="caution">
    <text evidence="2">The sequence shown here is derived from an EMBL/GenBank/DDBJ whole genome shotgun (WGS) entry which is preliminary data.</text>
</comment>
<dbReference type="InterPro" id="IPR018750">
    <property type="entry name" value="DUF2306_membrane"/>
</dbReference>
<evidence type="ECO:0000256" key="1">
    <source>
        <dbReference type="SAM" id="Phobius"/>
    </source>
</evidence>
<dbReference type="PROSITE" id="PS51257">
    <property type="entry name" value="PROKAR_LIPOPROTEIN"/>
    <property type="match status" value="1"/>
</dbReference>
<reference evidence="2 3" key="1">
    <citation type="submission" date="2019-02" db="EMBL/GenBank/DDBJ databases">
        <authorList>
            <person name="Goldberg S.R."/>
            <person name="Haltli B.A."/>
            <person name="Correa H."/>
            <person name="Russell K.G."/>
        </authorList>
    </citation>
    <scope>NUCLEOTIDE SEQUENCE [LARGE SCALE GENOMIC DNA]</scope>
    <source>
        <strain evidence="2 3">JCM 16186</strain>
    </source>
</reference>
<accession>A0ABW9RY38</accession>
<dbReference type="EMBL" id="SMLW01000679">
    <property type="protein sequence ID" value="MTI29138.1"/>
    <property type="molecule type" value="Genomic_DNA"/>
</dbReference>
<keyword evidence="1" id="KW-0472">Membrane</keyword>
<proteinExistence type="predicted"/>
<feature type="transmembrane region" description="Helical" evidence="1">
    <location>
        <begin position="52"/>
        <end position="72"/>
    </location>
</feature>
<feature type="transmembrane region" description="Helical" evidence="1">
    <location>
        <begin position="78"/>
        <end position="95"/>
    </location>
</feature>
<name>A0ABW9RY38_9BACT</name>
<dbReference type="Proteomes" id="UP000798808">
    <property type="component" value="Unassembled WGS sequence"/>
</dbReference>
<keyword evidence="1" id="KW-1133">Transmembrane helix</keyword>
<keyword evidence="1" id="KW-0812">Transmembrane</keyword>